<gene>
    <name evidence="11" type="primary">aroK</name>
    <name evidence="12" type="ORF">SAMN02745116_01183</name>
</gene>
<evidence type="ECO:0000256" key="4">
    <source>
        <dbReference type="ARBA" id="ARBA00022605"/>
    </source>
</evidence>
<keyword evidence="6 11" id="KW-0547">Nucleotide-binding</keyword>
<keyword evidence="5 11" id="KW-0808">Transferase</keyword>
<comment type="subunit">
    <text evidence="11">Monomer.</text>
</comment>
<evidence type="ECO:0000256" key="2">
    <source>
        <dbReference type="ARBA" id="ARBA00006997"/>
    </source>
</evidence>
<name>A0A1T4MRC3_9ENTE</name>
<dbReference type="GO" id="GO:0008652">
    <property type="term" value="P:amino acid biosynthetic process"/>
    <property type="evidence" value="ECO:0007669"/>
    <property type="project" value="UniProtKB-KW"/>
</dbReference>
<keyword evidence="9 11" id="KW-0057">Aromatic amino acid biosynthesis</keyword>
<comment type="cofactor">
    <cofactor evidence="11">
        <name>Mg(2+)</name>
        <dbReference type="ChEBI" id="CHEBI:18420"/>
    </cofactor>
    <text evidence="11">Binds 1 Mg(2+) ion per subunit.</text>
</comment>
<evidence type="ECO:0000256" key="11">
    <source>
        <dbReference type="HAMAP-Rule" id="MF_00109"/>
    </source>
</evidence>
<feature type="binding site" evidence="11">
    <location>
        <position position="75"/>
    </location>
    <ligand>
        <name>substrate</name>
    </ligand>
</feature>
<dbReference type="GO" id="GO:0009073">
    <property type="term" value="P:aromatic amino acid family biosynthetic process"/>
    <property type="evidence" value="ECO:0007669"/>
    <property type="project" value="UniProtKB-KW"/>
</dbReference>
<evidence type="ECO:0000256" key="9">
    <source>
        <dbReference type="ARBA" id="ARBA00023141"/>
    </source>
</evidence>
<dbReference type="STRING" id="263852.SAMN02745116_01183"/>
<evidence type="ECO:0000256" key="1">
    <source>
        <dbReference type="ARBA" id="ARBA00004842"/>
    </source>
</evidence>
<dbReference type="GO" id="GO:0004765">
    <property type="term" value="F:shikimate kinase activity"/>
    <property type="evidence" value="ECO:0007669"/>
    <property type="project" value="UniProtKB-UniRule"/>
</dbReference>
<dbReference type="OrthoDB" id="9800332at2"/>
<keyword evidence="11" id="KW-0460">Magnesium</keyword>
<feature type="binding site" evidence="11">
    <location>
        <position position="133"/>
    </location>
    <ligand>
        <name>substrate</name>
    </ligand>
</feature>
<dbReference type="AlphaFoldDB" id="A0A1T4MRC3"/>
<comment type="caution">
    <text evidence="11">Lacks conserved residue(s) required for the propagation of feature annotation.</text>
</comment>
<dbReference type="GO" id="GO:0005524">
    <property type="term" value="F:ATP binding"/>
    <property type="evidence" value="ECO:0007669"/>
    <property type="project" value="UniProtKB-UniRule"/>
</dbReference>
<dbReference type="RefSeq" id="WP_078807117.1">
    <property type="nucleotide sequence ID" value="NZ_FUXI01000011.1"/>
</dbReference>
<dbReference type="UniPathway" id="UPA00053">
    <property type="reaction ID" value="UER00088"/>
</dbReference>
<evidence type="ECO:0000256" key="6">
    <source>
        <dbReference type="ARBA" id="ARBA00022741"/>
    </source>
</evidence>
<dbReference type="CDD" id="cd00464">
    <property type="entry name" value="SK"/>
    <property type="match status" value="1"/>
</dbReference>
<dbReference type="PANTHER" id="PTHR21087:SF16">
    <property type="entry name" value="SHIKIMATE KINASE 1, CHLOROPLASTIC"/>
    <property type="match status" value="1"/>
</dbReference>
<evidence type="ECO:0000256" key="10">
    <source>
        <dbReference type="ARBA" id="ARBA00048567"/>
    </source>
</evidence>
<feature type="binding site" evidence="11">
    <location>
        <position position="115"/>
    </location>
    <ligand>
        <name>ATP</name>
        <dbReference type="ChEBI" id="CHEBI:30616"/>
    </ligand>
</feature>
<keyword evidence="8 11" id="KW-0067">ATP-binding</keyword>
<organism evidence="12 13">
    <name type="scientific">Pilibacter termitis</name>
    <dbReference type="NCBI Taxonomy" id="263852"/>
    <lineage>
        <taxon>Bacteria</taxon>
        <taxon>Bacillati</taxon>
        <taxon>Bacillota</taxon>
        <taxon>Bacilli</taxon>
        <taxon>Lactobacillales</taxon>
        <taxon>Enterococcaceae</taxon>
        <taxon>Pilibacter</taxon>
    </lineage>
</organism>
<comment type="pathway">
    <text evidence="1 11">Metabolic intermediate biosynthesis; chorismate biosynthesis; chorismate from D-erythrose 4-phosphate and phosphoenolpyruvate: step 5/7.</text>
</comment>
<comment type="catalytic activity">
    <reaction evidence="10 11">
        <text>shikimate + ATP = 3-phosphoshikimate + ADP + H(+)</text>
        <dbReference type="Rhea" id="RHEA:13121"/>
        <dbReference type="ChEBI" id="CHEBI:15378"/>
        <dbReference type="ChEBI" id="CHEBI:30616"/>
        <dbReference type="ChEBI" id="CHEBI:36208"/>
        <dbReference type="ChEBI" id="CHEBI:145989"/>
        <dbReference type="ChEBI" id="CHEBI:456216"/>
        <dbReference type="EC" id="2.7.1.71"/>
    </reaction>
</comment>
<dbReference type="InterPro" id="IPR023000">
    <property type="entry name" value="Shikimate_kinase_CS"/>
</dbReference>
<dbReference type="Proteomes" id="UP000190328">
    <property type="component" value="Unassembled WGS sequence"/>
</dbReference>
<dbReference type="SUPFAM" id="SSF52540">
    <property type="entry name" value="P-loop containing nucleoside triphosphate hydrolases"/>
    <property type="match status" value="1"/>
</dbReference>
<dbReference type="PRINTS" id="PR01100">
    <property type="entry name" value="SHIKIMTKNASE"/>
</dbReference>
<keyword evidence="11" id="KW-0963">Cytoplasm</keyword>
<dbReference type="Pfam" id="PF01202">
    <property type="entry name" value="SKI"/>
    <property type="match status" value="1"/>
</dbReference>
<dbReference type="InterPro" id="IPR027417">
    <property type="entry name" value="P-loop_NTPase"/>
</dbReference>
<evidence type="ECO:0000256" key="5">
    <source>
        <dbReference type="ARBA" id="ARBA00022679"/>
    </source>
</evidence>
<proteinExistence type="inferred from homology"/>
<evidence type="ECO:0000313" key="12">
    <source>
        <dbReference type="EMBL" id="SJZ69377.1"/>
    </source>
</evidence>
<feature type="binding site" evidence="11">
    <location>
        <begin position="8"/>
        <end position="13"/>
    </location>
    <ligand>
        <name>ATP</name>
        <dbReference type="ChEBI" id="CHEBI:30616"/>
    </ligand>
</feature>
<dbReference type="EC" id="2.7.1.71" evidence="3 11"/>
<evidence type="ECO:0000256" key="3">
    <source>
        <dbReference type="ARBA" id="ARBA00012154"/>
    </source>
</evidence>
<sequence length="172" mass="19596">MILIGFMGSGKTTVGRILAEKLAIPQFDLDEKLVENLEMSISEYFALHGENAFRQKESELLAKYSHAQAVISTGGGIVLREENRKLLKNRKDVIFLSTDTNELISRLQNDKKNIRPLAQDKTPEEIQALLEGRLPFYEESASVIIETKNKTPEEIAEEILFQKNEIYEEVNK</sequence>
<keyword evidence="7 11" id="KW-0418">Kinase</keyword>
<protein>
    <recommendedName>
        <fullName evidence="3 11">Shikimate kinase</fullName>
        <shortName evidence="11">SK</shortName>
        <ecNumber evidence="3 11">2.7.1.71</ecNumber>
    </recommendedName>
</protein>
<feature type="binding site" evidence="11">
    <location>
        <position position="12"/>
    </location>
    <ligand>
        <name>Mg(2+)</name>
        <dbReference type="ChEBI" id="CHEBI:18420"/>
    </ligand>
</feature>
<accession>A0A1T4MRC3</accession>
<feature type="binding site" evidence="11">
    <location>
        <position position="54"/>
    </location>
    <ligand>
        <name>substrate</name>
    </ligand>
</feature>
<evidence type="ECO:0000256" key="8">
    <source>
        <dbReference type="ARBA" id="ARBA00022840"/>
    </source>
</evidence>
<keyword evidence="13" id="KW-1185">Reference proteome</keyword>
<dbReference type="PROSITE" id="PS01128">
    <property type="entry name" value="SHIKIMATE_KINASE"/>
    <property type="match status" value="1"/>
</dbReference>
<evidence type="ECO:0000256" key="7">
    <source>
        <dbReference type="ARBA" id="ARBA00022777"/>
    </source>
</evidence>
<keyword evidence="4 11" id="KW-0028">Amino-acid biosynthesis</keyword>
<dbReference type="InterPro" id="IPR031322">
    <property type="entry name" value="Shikimate/glucono_kinase"/>
</dbReference>
<dbReference type="Gene3D" id="3.40.50.300">
    <property type="entry name" value="P-loop containing nucleotide triphosphate hydrolases"/>
    <property type="match status" value="1"/>
</dbReference>
<dbReference type="GO" id="GO:0005829">
    <property type="term" value="C:cytosol"/>
    <property type="evidence" value="ECO:0007669"/>
    <property type="project" value="TreeGrafter"/>
</dbReference>
<dbReference type="PANTHER" id="PTHR21087">
    <property type="entry name" value="SHIKIMATE KINASE"/>
    <property type="match status" value="1"/>
</dbReference>
<comment type="function">
    <text evidence="11">Catalyzes the specific phosphorylation of the 3-hydroxyl group of shikimic acid using ATP as a cosubstrate.</text>
</comment>
<keyword evidence="11" id="KW-0479">Metal-binding</keyword>
<feature type="binding site" evidence="11">
    <location>
        <position position="30"/>
    </location>
    <ligand>
        <name>substrate</name>
    </ligand>
</feature>
<dbReference type="InterPro" id="IPR000623">
    <property type="entry name" value="Shikimate_kinase/TSH1"/>
</dbReference>
<dbReference type="GO" id="GO:0000287">
    <property type="term" value="F:magnesium ion binding"/>
    <property type="evidence" value="ECO:0007669"/>
    <property type="project" value="UniProtKB-UniRule"/>
</dbReference>
<evidence type="ECO:0000313" key="13">
    <source>
        <dbReference type="Proteomes" id="UP000190328"/>
    </source>
</evidence>
<comment type="similarity">
    <text evidence="2 11">Belongs to the shikimate kinase family.</text>
</comment>
<reference evidence="12 13" key="1">
    <citation type="submission" date="2017-02" db="EMBL/GenBank/DDBJ databases">
        <authorList>
            <person name="Peterson S.W."/>
        </authorList>
    </citation>
    <scope>NUCLEOTIDE SEQUENCE [LARGE SCALE GENOMIC DNA]</scope>
    <source>
        <strain evidence="12 13">ATCC BAA-1030</strain>
    </source>
</reference>
<dbReference type="EMBL" id="FUXI01000011">
    <property type="protein sequence ID" value="SJZ69377.1"/>
    <property type="molecule type" value="Genomic_DNA"/>
</dbReference>
<dbReference type="GO" id="GO:0009423">
    <property type="term" value="P:chorismate biosynthetic process"/>
    <property type="evidence" value="ECO:0007669"/>
    <property type="project" value="UniProtKB-UniRule"/>
</dbReference>
<comment type="subcellular location">
    <subcellularLocation>
        <location evidence="11">Cytoplasm</location>
    </subcellularLocation>
</comment>
<dbReference type="HAMAP" id="MF_00109">
    <property type="entry name" value="Shikimate_kinase"/>
    <property type="match status" value="1"/>
</dbReference>